<dbReference type="AlphaFoldDB" id="A0A067KN02"/>
<protein>
    <submittedName>
        <fullName evidence="1">Uncharacterized protein</fullName>
    </submittedName>
</protein>
<dbReference type="EMBL" id="KK914438">
    <property type="protein sequence ID" value="KDP36373.1"/>
    <property type="molecule type" value="Genomic_DNA"/>
</dbReference>
<accession>A0A067KN02</accession>
<organism evidence="1 2">
    <name type="scientific">Jatropha curcas</name>
    <name type="common">Barbados nut</name>
    <dbReference type="NCBI Taxonomy" id="180498"/>
    <lineage>
        <taxon>Eukaryota</taxon>
        <taxon>Viridiplantae</taxon>
        <taxon>Streptophyta</taxon>
        <taxon>Embryophyta</taxon>
        <taxon>Tracheophyta</taxon>
        <taxon>Spermatophyta</taxon>
        <taxon>Magnoliopsida</taxon>
        <taxon>eudicotyledons</taxon>
        <taxon>Gunneridae</taxon>
        <taxon>Pentapetalae</taxon>
        <taxon>rosids</taxon>
        <taxon>fabids</taxon>
        <taxon>Malpighiales</taxon>
        <taxon>Euphorbiaceae</taxon>
        <taxon>Crotonoideae</taxon>
        <taxon>Jatropheae</taxon>
        <taxon>Jatropha</taxon>
    </lineage>
</organism>
<keyword evidence="2" id="KW-1185">Reference proteome</keyword>
<evidence type="ECO:0000313" key="2">
    <source>
        <dbReference type="Proteomes" id="UP000027138"/>
    </source>
</evidence>
<sequence>MATTPDNEILDLNKSPIHYDTDEEVREEETHIDLPNHNLDFLSVPNLNLYPNSQVKILENGNRVAHIHMFSLEFAGHVAVAF</sequence>
<proteinExistence type="predicted"/>
<dbReference type="Proteomes" id="UP000027138">
    <property type="component" value="Unassembled WGS sequence"/>
</dbReference>
<gene>
    <name evidence="1" type="ORF">JCGZ_09789</name>
</gene>
<evidence type="ECO:0000313" key="1">
    <source>
        <dbReference type="EMBL" id="KDP36373.1"/>
    </source>
</evidence>
<name>A0A067KN02_JATCU</name>
<reference evidence="1 2" key="1">
    <citation type="journal article" date="2014" name="PLoS ONE">
        <title>Global Analysis of Gene Expression Profiles in Physic Nut (Jatropha curcas L.) Seedlings Exposed to Salt Stress.</title>
        <authorList>
            <person name="Zhang L."/>
            <person name="Zhang C."/>
            <person name="Wu P."/>
            <person name="Chen Y."/>
            <person name="Li M."/>
            <person name="Jiang H."/>
            <person name="Wu G."/>
        </authorList>
    </citation>
    <scope>NUCLEOTIDE SEQUENCE [LARGE SCALE GENOMIC DNA]</scope>
    <source>
        <strain evidence="2">cv. GZQX0401</strain>
        <tissue evidence="1">Young leaves</tissue>
    </source>
</reference>